<proteinExistence type="predicted"/>
<dbReference type="AlphaFoldDB" id="R9U1P0"/>
<protein>
    <submittedName>
        <fullName evidence="2">GIY-YIG endonuclease</fullName>
    </submittedName>
</protein>
<organism evidence="2">
    <name type="scientific">Botryotinia fuckeliana (strain B05.10)</name>
    <name type="common">Noble rot fungus</name>
    <name type="synonym">Botrytis cinerea</name>
    <dbReference type="NCBI Taxonomy" id="332648"/>
    <lineage>
        <taxon>Eukaryota</taxon>
        <taxon>Fungi</taxon>
        <taxon>Dikarya</taxon>
        <taxon>Ascomycota</taxon>
        <taxon>Pezizomycotina</taxon>
        <taxon>Leotiomycetes</taxon>
        <taxon>Helotiales</taxon>
        <taxon>Sclerotiniaceae</taxon>
        <taxon>Botrytis</taxon>
    </lineage>
</organism>
<dbReference type="Pfam" id="PF01541">
    <property type="entry name" value="GIY-YIG"/>
    <property type="match status" value="1"/>
</dbReference>
<dbReference type="InterPro" id="IPR035901">
    <property type="entry name" value="GIY-YIG_endonuc_sf"/>
</dbReference>
<dbReference type="Gene3D" id="3.40.1440.10">
    <property type="entry name" value="GIY-YIG endonuclease"/>
    <property type="match status" value="1"/>
</dbReference>
<evidence type="ECO:0000313" key="2">
    <source>
        <dbReference type="EMBL" id="AGN49010.1"/>
    </source>
</evidence>
<keyword evidence="2" id="KW-0255">Endonuclease</keyword>
<dbReference type="NCBIfam" id="TIGR01453">
    <property type="entry name" value="grpIintron_endo"/>
    <property type="match status" value="1"/>
</dbReference>
<geneLocation type="mitochondrion" evidence="2"/>
<dbReference type="InterPro" id="IPR006350">
    <property type="entry name" value="Intron_endoG1"/>
</dbReference>
<gene>
    <name evidence="2" type="ordered locus">BC1G_20026</name>
</gene>
<evidence type="ECO:0000259" key="1">
    <source>
        <dbReference type="PROSITE" id="PS50164"/>
    </source>
</evidence>
<dbReference type="InterPro" id="IPR000305">
    <property type="entry name" value="GIY-YIG_endonuc"/>
</dbReference>
<keyword evidence="2" id="KW-0496">Mitochondrion</keyword>
<keyword evidence="2" id="KW-0378">Hydrolase</keyword>
<dbReference type="EMBL" id="KC832409">
    <property type="protein sequence ID" value="AGN49010.1"/>
    <property type="molecule type" value="Genomic_DNA"/>
</dbReference>
<dbReference type="GO" id="GO:0004519">
    <property type="term" value="F:endonuclease activity"/>
    <property type="evidence" value="ECO:0007669"/>
    <property type="project" value="UniProtKB-KW"/>
</dbReference>
<dbReference type="SUPFAM" id="SSF82771">
    <property type="entry name" value="GIY-YIG endonuclease"/>
    <property type="match status" value="1"/>
</dbReference>
<reference evidence="2" key="1">
    <citation type="submission" date="2013-03" db="EMBL/GenBank/DDBJ databases">
        <title>The Genome Sequence of Botryotinia fuckeliana B05.10 mitochondrial assembly.</title>
        <authorList>
            <consortium name="The Broad Institute Genome Sequencing Platform"/>
            <person name="van Kan J."/>
            <person name="Stassen J."/>
            <person name="Cuomo C."/>
            <person name="Walker B."/>
            <person name="Young S.K."/>
            <person name="Zeng Q."/>
            <person name="Gargeya S."/>
            <person name="Fitzgerald M."/>
            <person name="Haas B."/>
            <person name="Abouelleil A."/>
            <person name="Alvarado L."/>
            <person name="Arachchi H.M."/>
            <person name="Berlin A.M."/>
            <person name="Chapman S.B."/>
            <person name="Dewar J."/>
            <person name="Goldberg J."/>
            <person name="Griggs A."/>
            <person name="Gujja S."/>
            <person name="Hansen M."/>
            <person name="Howarth C."/>
            <person name="Imamovic A."/>
            <person name="Larimer J."/>
            <person name="McCowan C."/>
            <person name="Murphy C."/>
            <person name="Neiman D."/>
            <person name="Pearson M."/>
            <person name="Priest M."/>
            <person name="Roberts A."/>
            <person name="Saif S."/>
            <person name="Shea T."/>
            <person name="Sisk P."/>
            <person name="Sykes S."/>
            <person name="Wortman J."/>
            <person name="Nusbaum C."/>
            <person name="Birren B."/>
        </authorList>
    </citation>
    <scope>NUCLEOTIDE SEQUENCE [LARGE SCALE GENOMIC DNA]</scope>
    <source>
        <strain evidence="2">B05.10</strain>
    </source>
</reference>
<name>R9U1P0_BOTFB</name>
<dbReference type="PROSITE" id="PS50164">
    <property type="entry name" value="GIY_YIG"/>
    <property type="match status" value="1"/>
</dbReference>
<accession>R9U1P0</accession>
<dbReference type="SMART" id="SM00465">
    <property type="entry name" value="GIYc"/>
    <property type="match status" value="1"/>
</dbReference>
<dbReference type="CDD" id="cd10445">
    <property type="entry name" value="GIY-YIG_bI1_like"/>
    <property type="match status" value="1"/>
</dbReference>
<sequence>MFFNNVQESKRAIYKTLKGKSGVYLFINNITKDLYVGSSIALSKRMTSHFYLANSDKATNIVLARAMRKHELKNFSLGILEICASDTIVCSELEQKWMDYYKPKYNVLKVAGSSSGFHHSIDTINKLKEQFKKESHPKYGTVSSHPHPPLSPFGRLGGEGKETINAIAQGIKEFYLTRSHPSKGLKGKLSPQYGIGGKSVFCYNQKGEELIFPSINGAKQHFHVRWTLIKKSIDTGQSISLNGEPWIIQSLPRPAC</sequence>
<feature type="domain" description="GIY-YIG" evidence="1">
    <location>
        <begin position="19"/>
        <end position="107"/>
    </location>
</feature>
<keyword evidence="2" id="KW-0540">Nuclease</keyword>